<dbReference type="EMBL" id="UINC01057328">
    <property type="protein sequence ID" value="SVB78346.1"/>
    <property type="molecule type" value="Genomic_DNA"/>
</dbReference>
<reference evidence="1" key="1">
    <citation type="submission" date="2018-05" db="EMBL/GenBank/DDBJ databases">
        <authorList>
            <person name="Lanie J.A."/>
            <person name="Ng W.-L."/>
            <person name="Kazmierczak K.M."/>
            <person name="Andrzejewski T.M."/>
            <person name="Davidsen T.M."/>
            <person name="Wayne K.J."/>
            <person name="Tettelin H."/>
            <person name="Glass J.I."/>
            <person name="Rusch D."/>
            <person name="Podicherti R."/>
            <person name="Tsui H.-C.T."/>
            <person name="Winkler M.E."/>
        </authorList>
    </citation>
    <scope>NUCLEOTIDE SEQUENCE</scope>
</reference>
<name>A0A382GTB8_9ZZZZ</name>
<accession>A0A382GTB8</accession>
<protein>
    <submittedName>
        <fullName evidence="1">Uncharacterized protein</fullName>
    </submittedName>
</protein>
<proteinExistence type="predicted"/>
<evidence type="ECO:0000313" key="1">
    <source>
        <dbReference type="EMBL" id="SVB78346.1"/>
    </source>
</evidence>
<sequence length="103" mass="11251">MVCLFLAGLVRPLGTWAAGRSSDGLVVLYDFRLAKGGIVRDRSGAGQPLDLTIENLKNVRRSEGALEVRGQTLIRSDMPADKVFKAVRRSGEITIEAWVRPAN</sequence>
<feature type="non-terminal residue" evidence="1">
    <location>
        <position position="103"/>
    </location>
</feature>
<dbReference type="AlphaFoldDB" id="A0A382GTB8"/>
<organism evidence="1">
    <name type="scientific">marine metagenome</name>
    <dbReference type="NCBI Taxonomy" id="408172"/>
    <lineage>
        <taxon>unclassified sequences</taxon>
        <taxon>metagenomes</taxon>
        <taxon>ecological metagenomes</taxon>
    </lineage>
</organism>
<gene>
    <name evidence="1" type="ORF">METZ01_LOCUS231200</name>
</gene>